<protein>
    <submittedName>
        <fullName evidence="7">DUF3327 domain-containing protein</fullName>
    </submittedName>
</protein>
<keyword evidence="2" id="KW-0963">Cytoplasm</keyword>
<feature type="domain" description="Enterochelin esterase N-terminal" evidence="6">
    <location>
        <begin position="73"/>
        <end position="178"/>
    </location>
</feature>
<evidence type="ECO:0000256" key="2">
    <source>
        <dbReference type="ARBA" id="ARBA00022490"/>
    </source>
</evidence>
<organism evidence="7 8">
    <name type="scientific">Microbacterium protaetiae</name>
    <dbReference type="NCBI Taxonomy" id="2509458"/>
    <lineage>
        <taxon>Bacteria</taxon>
        <taxon>Bacillati</taxon>
        <taxon>Actinomycetota</taxon>
        <taxon>Actinomycetes</taxon>
        <taxon>Micrococcales</taxon>
        <taxon>Microbacteriaceae</taxon>
        <taxon>Microbacterium</taxon>
    </lineage>
</organism>
<gene>
    <name evidence="7" type="ORF">ET475_03310</name>
</gene>
<dbReference type="PANTHER" id="PTHR48098">
    <property type="entry name" value="ENTEROCHELIN ESTERASE-RELATED"/>
    <property type="match status" value="1"/>
</dbReference>
<accession>A0A4P6EAK1</accession>
<dbReference type="Pfam" id="PF11806">
    <property type="entry name" value="Enterochelin_N"/>
    <property type="match status" value="1"/>
</dbReference>
<proteinExistence type="inferred from homology"/>
<evidence type="ECO:0000313" key="7">
    <source>
        <dbReference type="EMBL" id="QAY59115.1"/>
    </source>
</evidence>
<keyword evidence="3" id="KW-0378">Hydrolase</keyword>
<dbReference type="Proteomes" id="UP000293995">
    <property type="component" value="Chromosome"/>
</dbReference>
<dbReference type="KEGG" id="mprt:ET475_03310"/>
<evidence type="ECO:0000256" key="3">
    <source>
        <dbReference type="ARBA" id="ARBA00022801"/>
    </source>
</evidence>
<dbReference type="GO" id="GO:0005506">
    <property type="term" value="F:iron ion binding"/>
    <property type="evidence" value="ECO:0007669"/>
    <property type="project" value="InterPro"/>
</dbReference>
<dbReference type="GO" id="GO:0005737">
    <property type="term" value="C:cytoplasm"/>
    <property type="evidence" value="ECO:0007669"/>
    <property type="project" value="UniProtKB-SubCell"/>
</dbReference>
<dbReference type="InterPro" id="IPR014756">
    <property type="entry name" value="Ig_E-set"/>
</dbReference>
<dbReference type="InterPro" id="IPR000801">
    <property type="entry name" value="Esterase-like"/>
</dbReference>
<evidence type="ECO:0000259" key="6">
    <source>
        <dbReference type="Pfam" id="PF11806"/>
    </source>
</evidence>
<name>A0A4P6EAK1_9MICO</name>
<feature type="region of interest" description="Disordered" evidence="5">
    <location>
        <begin position="1"/>
        <end position="26"/>
    </location>
</feature>
<dbReference type="Pfam" id="PF00756">
    <property type="entry name" value="Esterase"/>
    <property type="match status" value="1"/>
</dbReference>
<dbReference type="AlphaFoldDB" id="A0A4P6EAK1"/>
<dbReference type="SUPFAM" id="SSF53474">
    <property type="entry name" value="alpha/beta-Hydrolases"/>
    <property type="match status" value="1"/>
</dbReference>
<comment type="similarity">
    <text evidence="4">Belongs to the Fes family.</text>
</comment>
<comment type="subcellular location">
    <subcellularLocation>
        <location evidence="1">Cytoplasm</location>
    </subcellularLocation>
</comment>
<dbReference type="GO" id="GO:0006826">
    <property type="term" value="P:iron ion transport"/>
    <property type="evidence" value="ECO:0007669"/>
    <property type="project" value="InterPro"/>
</dbReference>
<dbReference type="GO" id="GO:0005975">
    <property type="term" value="P:carbohydrate metabolic process"/>
    <property type="evidence" value="ECO:0007669"/>
    <property type="project" value="UniProtKB-ARBA"/>
</dbReference>
<dbReference type="Gene3D" id="2.60.40.10">
    <property type="entry name" value="Immunoglobulins"/>
    <property type="match status" value="1"/>
</dbReference>
<dbReference type="InterPro" id="IPR013783">
    <property type="entry name" value="Ig-like_fold"/>
</dbReference>
<evidence type="ECO:0000256" key="1">
    <source>
        <dbReference type="ARBA" id="ARBA00004496"/>
    </source>
</evidence>
<dbReference type="InterPro" id="IPR029058">
    <property type="entry name" value="AB_hydrolase_fold"/>
</dbReference>
<dbReference type="Gene3D" id="3.40.50.1820">
    <property type="entry name" value="alpha/beta hydrolase"/>
    <property type="match status" value="1"/>
</dbReference>
<dbReference type="InterPro" id="IPR021764">
    <property type="entry name" value="Enterochelin_esterase_N"/>
</dbReference>
<reference evidence="7 8" key="1">
    <citation type="submission" date="2019-01" db="EMBL/GenBank/DDBJ databases">
        <title>Genome sequencing of strain DFW100M-13.</title>
        <authorList>
            <person name="Heo J."/>
            <person name="Kim S.-J."/>
            <person name="Kim J.-S."/>
            <person name="Hong S.-B."/>
            <person name="Kwon S.-W."/>
        </authorList>
    </citation>
    <scope>NUCLEOTIDE SEQUENCE [LARGE SCALE GENOMIC DNA]</scope>
    <source>
        <strain evidence="7 8">DFW100M-13</strain>
    </source>
</reference>
<dbReference type="SUPFAM" id="SSF81296">
    <property type="entry name" value="E set domains"/>
    <property type="match status" value="1"/>
</dbReference>
<dbReference type="GO" id="GO:0008849">
    <property type="term" value="F:enterochelin esterase activity"/>
    <property type="evidence" value="ECO:0007669"/>
    <property type="project" value="InterPro"/>
</dbReference>
<dbReference type="PANTHER" id="PTHR48098:SF3">
    <property type="entry name" value="IRON(III) ENTEROBACTIN ESTERASE"/>
    <property type="match status" value="1"/>
</dbReference>
<keyword evidence="8" id="KW-1185">Reference proteome</keyword>
<dbReference type="OrthoDB" id="9775130at2"/>
<dbReference type="InterPro" id="IPR050583">
    <property type="entry name" value="Mycobacterial_A85_antigen"/>
</dbReference>
<sequence length="397" mass="42148">MEETMPTAVDDAEPHGVPRDAAGGPIRSDAAAHERLRRGIHPDRISASWPVIGEPIEQDGRMLHPVTFVAEAVAGHEVMVHLNGVTDAHRENIVPALMEPVAGGRHALTYLLPADLRVSYRFAADASLPRDAGRTREGWRRIHELGRTDPRNPDTIPNPLGTMSSVLTMPRAPRHPAWDAAAVDEPPLSTVHLSEHAATVVHGDPSRVLMLFDGEWWEQLGIAAALVRVGGPTTVLVPSGSLARRAQLLPDPERLLPHLLDEVVPAVAAVIGGWDAARTVVAGQSLGGLAAALTVCLRPDIAGTAIVQSGSFPHRAGQSLRPPAGQVGDLVRSLAGSRIQGRFLVQAGTEEPALLPAAEAFTAAARRAGGDAALRVYTGGHDFAWWRIGLFDALDAL</sequence>
<dbReference type="EMBL" id="CP035494">
    <property type="protein sequence ID" value="QAY59115.1"/>
    <property type="molecule type" value="Genomic_DNA"/>
</dbReference>
<evidence type="ECO:0000256" key="4">
    <source>
        <dbReference type="ARBA" id="ARBA00024201"/>
    </source>
</evidence>
<evidence type="ECO:0000256" key="5">
    <source>
        <dbReference type="SAM" id="MobiDB-lite"/>
    </source>
</evidence>
<evidence type="ECO:0000313" key="8">
    <source>
        <dbReference type="Proteomes" id="UP000293995"/>
    </source>
</evidence>